<protein>
    <submittedName>
        <fullName evidence="2">Uncharacterized protein</fullName>
    </submittedName>
</protein>
<gene>
    <name evidence="2" type="ORF">V9T40_011777</name>
</gene>
<dbReference type="EMBL" id="JBBCAQ010000036">
    <property type="protein sequence ID" value="KAK7575491.1"/>
    <property type="molecule type" value="Genomic_DNA"/>
</dbReference>
<comment type="caution">
    <text evidence="2">The sequence shown here is derived from an EMBL/GenBank/DDBJ whole genome shotgun (WGS) entry which is preliminary data.</text>
</comment>
<name>A0AAN9XYG9_9HEMI</name>
<feature type="chain" id="PRO_5042925953" evidence="1">
    <location>
        <begin position="24"/>
        <end position="117"/>
    </location>
</feature>
<feature type="signal peptide" evidence="1">
    <location>
        <begin position="1"/>
        <end position="23"/>
    </location>
</feature>
<organism evidence="2 3">
    <name type="scientific">Parthenolecanium corni</name>
    <dbReference type="NCBI Taxonomy" id="536013"/>
    <lineage>
        <taxon>Eukaryota</taxon>
        <taxon>Metazoa</taxon>
        <taxon>Ecdysozoa</taxon>
        <taxon>Arthropoda</taxon>
        <taxon>Hexapoda</taxon>
        <taxon>Insecta</taxon>
        <taxon>Pterygota</taxon>
        <taxon>Neoptera</taxon>
        <taxon>Paraneoptera</taxon>
        <taxon>Hemiptera</taxon>
        <taxon>Sternorrhyncha</taxon>
        <taxon>Coccoidea</taxon>
        <taxon>Coccidae</taxon>
        <taxon>Parthenolecanium</taxon>
    </lineage>
</organism>
<dbReference type="Proteomes" id="UP001367676">
    <property type="component" value="Unassembled WGS sequence"/>
</dbReference>
<accession>A0AAN9XYG9</accession>
<evidence type="ECO:0000313" key="2">
    <source>
        <dbReference type="EMBL" id="KAK7575491.1"/>
    </source>
</evidence>
<keyword evidence="3" id="KW-1185">Reference proteome</keyword>
<evidence type="ECO:0000313" key="3">
    <source>
        <dbReference type="Proteomes" id="UP001367676"/>
    </source>
</evidence>
<sequence length="117" mass="12269">MHHHPNGTWVTLPWALPFQKLVAVPFAVQHPYHGLPNAAAASAAAPQLIALHPAAAAAAAASSASLPAALQSFVPTAAFSLQPQPLTIRQVMAECRVPSAKCRPLPQRQGASRECEL</sequence>
<dbReference type="AlphaFoldDB" id="A0AAN9XYG9"/>
<reference evidence="2 3" key="1">
    <citation type="submission" date="2024-03" db="EMBL/GenBank/DDBJ databases">
        <title>Adaptation during the transition from Ophiocordyceps entomopathogen to insect associate is accompanied by gene loss and intensified selection.</title>
        <authorList>
            <person name="Ward C.M."/>
            <person name="Onetto C.A."/>
            <person name="Borneman A.R."/>
        </authorList>
    </citation>
    <scope>NUCLEOTIDE SEQUENCE [LARGE SCALE GENOMIC DNA]</scope>
    <source>
        <strain evidence="2">AWRI1</strain>
        <tissue evidence="2">Single Adult Female</tissue>
    </source>
</reference>
<keyword evidence="1" id="KW-0732">Signal</keyword>
<evidence type="ECO:0000256" key="1">
    <source>
        <dbReference type="SAM" id="SignalP"/>
    </source>
</evidence>
<proteinExistence type="predicted"/>